<gene>
    <name evidence="2" type="ORF">FB559_4677</name>
</gene>
<dbReference type="AlphaFoldDB" id="A0A543CPL0"/>
<proteinExistence type="predicted"/>
<organism evidence="2 3">
    <name type="scientific">Actinoallomurus bryophytorum</name>
    <dbReference type="NCBI Taxonomy" id="1490222"/>
    <lineage>
        <taxon>Bacteria</taxon>
        <taxon>Bacillati</taxon>
        <taxon>Actinomycetota</taxon>
        <taxon>Actinomycetes</taxon>
        <taxon>Streptosporangiales</taxon>
        <taxon>Thermomonosporaceae</taxon>
        <taxon>Actinoallomurus</taxon>
    </lineage>
</organism>
<feature type="coiled-coil region" evidence="1">
    <location>
        <begin position="161"/>
        <end position="195"/>
    </location>
</feature>
<keyword evidence="1" id="KW-0175">Coiled coil</keyword>
<feature type="coiled-coil region" evidence="1">
    <location>
        <begin position="26"/>
        <end position="56"/>
    </location>
</feature>
<dbReference type="Proteomes" id="UP000316096">
    <property type="component" value="Unassembled WGS sequence"/>
</dbReference>
<dbReference type="EMBL" id="VFOZ01000001">
    <property type="protein sequence ID" value="TQL99024.1"/>
    <property type="molecule type" value="Genomic_DNA"/>
</dbReference>
<reference evidence="2 3" key="1">
    <citation type="submission" date="2019-06" db="EMBL/GenBank/DDBJ databases">
        <title>Sequencing the genomes of 1000 actinobacteria strains.</title>
        <authorList>
            <person name="Klenk H.-P."/>
        </authorList>
    </citation>
    <scope>NUCLEOTIDE SEQUENCE [LARGE SCALE GENOMIC DNA]</scope>
    <source>
        <strain evidence="2 3">DSM 102200</strain>
    </source>
</reference>
<comment type="caution">
    <text evidence="2">The sequence shown here is derived from an EMBL/GenBank/DDBJ whole genome shotgun (WGS) entry which is preliminary data.</text>
</comment>
<evidence type="ECO:0000313" key="2">
    <source>
        <dbReference type="EMBL" id="TQL99024.1"/>
    </source>
</evidence>
<keyword evidence="3" id="KW-1185">Reference proteome</keyword>
<protein>
    <submittedName>
        <fullName evidence="2">Uncharacterized protein</fullName>
    </submittedName>
</protein>
<sequence length="398" mass="44054">MSIVTALILIVFLACVLVGGLELFAVRRIRDLAERNAELLDRLEQREGELQDHERRLWELAPKSEVDDQFAAAEMVADQRHDEVMQDVSSLRSAVEAVPEQLRDLENEHTRSRDRADRLAAHIDGWEARLGDLWKAIPAPFDESRLDVLRRSIEGALAAGLTKQQLNLDALENRLRVVERSCDRLGQRFDDLERTAREDGSLAQALESVERIAGAAFTCVKEMREERVATAGEVTVRAALRVESATLRNVLVLLFEEYVQAGGATVRLKWGAADTLRYYVGMRDLGAFEQDCAAAIRTFQDSVTSAAQESGKPTPRDPFFSILLSLAQAESAFALLGPLVIARNGEVFGCGLLDREGMRAFDVERCLGDPSAVPDEMNRWSPGAFVDLSSLTRASSAA</sequence>
<dbReference type="Gene3D" id="1.10.287.1490">
    <property type="match status" value="1"/>
</dbReference>
<evidence type="ECO:0000256" key="1">
    <source>
        <dbReference type="SAM" id="Coils"/>
    </source>
</evidence>
<name>A0A543CPL0_9ACTN</name>
<accession>A0A543CPL0</accession>
<evidence type="ECO:0000313" key="3">
    <source>
        <dbReference type="Proteomes" id="UP000316096"/>
    </source>
</evidence>